<reference evidence="1" key="1">
    <citation type="journal article" date="2020" name="Nature">
        <title>Giant virus diversity and host interactions through global metagenomics.</title>
        <authorList>
            <person name="Schulz F."/>
            <person name="Roux S."/>
            <person name="Paez-Espino D."/>
            <person name="Jungbluth S."/>
            <person name="Walsh D.A."/>
            <person name="Denef V.J."/>
            <person name="McMahon K.D."/>
            <person name="Konstantinidis K.T."/>
            <person name="Eloe-Fadrosh E.A."/>
            <person name="Kyrpides N.C."/>
            <person name="Woyke T."/>
        </authorList>
    </citation>
    <scope>NUCLEOTIDE SEQUENCE</scope>
    <source>
        <strain evidence="1">GVMAG-M-3300010160-4</strain>
    </source>
</reference>
<name>A0A6C0BE09_9ZZZZ</name>
<dbReference type="AlphaFoldDB" id="A0A6C0BE09"/>
<dbReference type="EMBL" id="MN739120">
    <property type="protein sequence ID" value="QHS89819.1"/>
    <property type="molecule type" value="Genomic_DNA"/>
</dbReference>
<accession>A0A6C0BE09</accession>
<protein>
    <recommendedName>
        <fullName evidence="2">Ubiquitin-like protease family profile domain-containing protein</fullName>
    </recommendedName>
</protein>
<proteinExistence type="predicted"/>
<organism evidence="1">
    <name type="scientific">viral metagenome</name>
    <dbReference type="NCBI Taxonomy" id="1070528"/>
    <lineage>
        <taxon>unclassified sequences</taxon>
        <taxon>metagenomes</taxon>
        <taxon>organismal metagenomes</taxon>
    </lineage>
</organism>
<sequence>MDGDDDFNDIEDNNTEIPIYQADLDYNTLDINNLLNQLGEDGYINRKVENKYQAFEHYKQIFHFSLVKNFGIDTLFLDNSENRPYSQYNCISIKDSSNIDVLTSKFLNIINSVDDTICIFLDFQSLRFKNNWHTTLLIYRPQKNCIEHYDPNGAFNFGDVVKFDNLIENLKVLKDLIFISSLQLHSFNMFNKEYSRNRSLNNICNLHNKDHPGWCQIWSLFIYEMIVRYPKMTTKQIIDTIFMSLKGIKNKEVSIKVLNIINGYYILLILRANEIITDNSLKLSFDSLAEFNSEYVINDIKMNRLIEEYMRDKLFSCFY</sequence>
<evidence type="ECO:0008006" key="2">
    <source>
        <dbReference type="Google" id="ProtNLM"/>
    </source>
</evidence>
<evidence type="ECO:0000313" key="1">
    <source>
        <dbReference type="EMBL" id="QHS89819.1"/>
    </source>
</evidence>